<dbReference type="InterPro" id="IPR044294">
    <property type="entry name" value="Lipase-like"/>
</dbReference>
<dbReference type="InterPro" id="IPR007751">
    <property type="entry name" value="DUF676_lipase-like"/>
</dbReference>
<dbReference type="PANTHER" id="PTHR12482">
    <property type="entry name" value="LIPASE ROG1-RELATED-RELATED"/>
    <property type="match status" value="1"/>
</dbReference>
<dbReference type="Proteomes" id="UP001274830">
    <property type="component" value="Unassembled WGS sequence"/>
</dbReference>
<feature type="transmembrane region" description="Helical" evidence="4">
    <location>
        <begin position="276"/>
        <end position="297"/>
    </location>
</feature>
<dbReference type="GO" id="GO:0016042">
    <property type="term" value="P:lipid catabolic process"/>
    <property type="evidence" value="ECO:0007669"/>
    <property type="project" value="UniProtKB-KW"/>
</dbReference>
<comment type="similarity">
    <text evidence="1">Belongs to the putative lipase ROG1 family.</text>
</comment>
<keyword evidence="2" id="KW-0442">Lipid degradation</keyword>
<dbReference type="AlphaFoldDB" id="A0AAE0WKM7"/>
<keyword evidence="4" id="KW-0472">Membrane</keyword>
<dbReference type="GO" id="GO:0004622">
    <property type="term" value="F:phosphatidylcholine lysophospholipase activity"/>
    <property type="evidence" value="ECO:0007669"/>
    <property type="project" value="TreeGrafter"/>
</dbReference>
<dbReference type="Gene3D" id="3.40.50.1820">
    <property type="entry name" value="alpha/beta hydrolase"/>
    <property type="match status" value="1"/>
</dbReference>
<keyword evidence="7" id="KW-1185">Reference proteome</keyword>
<keyword evidence="4" id="KW-0812">Transmembrane</keyword>
<protein>
    <recommendedName>
        <fullName evidence="5">DUF676 domain-containing protein</fullName>
    </recommendedName>
</protein>
<keyword evidence="2" id="KW-0443">Lipid metabolism</keyword>
<comment type="caution">
    <text evidence="6">The sequence shown here is derived from an EMBL/GenBank/DDBJ whole genome shotgun (WGS) entry which is preliminary data.</text>
</comment>
<organism evidence="6 7">
    <name type="scientific">Recurvomyces mirabilis</name>
    <dbReference type="NCBI Taxonomy" id="574656"/>
    <lineage>
        <taxon>Eukaryota</taxon>
        <taxon>Fungi</taxon>
        <taxon>Dikarya</taxon>
        <taxon>Ascomycota</taxon>
        <taxon>Pezizomycotina</taxon>
        <taxon>Dothideomycetes</taxon>
        <taxon>Dothideomycetidae</taxon>
        <taxon>Mycosphaerellales</taxon>
        <taxon>Teratosphaeriaceae</taxon>
        <taxon>Recurvomyces</taxon>
    </lineage>
</organism>
<gene>
    <name evidence="6" type="ORF">LTR78_006705</name>
</gene>
<sequence>MAAEEFQQDAAKATHLVVLIHGLWGNPVHLKHLRDTLATQRDGEGLYILCPRSNRDNYTYDGIEVGAERITNEIQETIIELKGKGAQLSKISVNGYSLGGLVARYVVGLLYKNAIFETLKPMNFATFATPHLGVRTPRNGYRAQTWNFLGSRTLSTSGQQMFLTDNFRETGRPLLAVMADPNSIFVRGLSMFQQRSVYANTINDRSVPFYTSGISAVDPYVDMDKVKVHPLPDQELPVVLDPSEPVTVRSGPVIKAPETWQERYLLSQKTRESLPFYAFLFTMVPIMIPLFMVNAGVQTYRSAQRVRLHEQGQLIDLKRYRIPLLEDAQAAQDRIMERLATERTHLAEESPSGYLPTPPPEPNTSSSANSSSWTLVGTTASEKQKEEQKSNKSSWPTLALTDDQFEMIDNLDKHVNFTKYPVHIQKVRHTHAAIVVRTASESFKEGHVVSTHWAKNFAD</sequence>
<name>A0AAE0WKM7_9PEZI</name>
<accession>A0AAE0WKM7</accession>
<dbReference type="EMBL" id="JAUTXT010000025">
    <property type="protein sequence ID" value="KAK3673471.1"/>
    <property type="molecule type" value="Genomic_DNA"/>
</dbReference>
<evidence type="ECO:0000256" key="4">
    <source>
        <dbReference type="SAM" id="Phobius"/>
    </source>
</evidence>
<feature type="compositionally biased region" description="Low complexity" evidence="3">
    <location>
        <begin position="363"/>
        <end position="372"/>
    </location>
</feature>
<dbReference type="GO" id="GO:0005811">
    <property type="term" value="C:lipid droplet"/>
    <property type="evidence" value="ECO:0007669"/>
    <property type="project" value="TreeGrafter"/>
</dbReference>
<evidence type="ECO:0000256" key="2">
    <source>
        <dbReference type="ARBA" id="ARBA00022963"/>
    </source>
</evidence>
<feature type="region of interest" description="Disordered" evidence="3">
    <location>
        <begin position="346"/>
        <end position="395"/>
    </location>
</feature>
<proteinExistence type="inferred from homology"/>
<dbReference type="PANTHER" id="PTHR12482:SF65">
    <property type="entry name" value="ESTERASE, PUTATIVE (AFU_ORTHOLOGUE AFUA_3G12320)-RELATED"/>
    <property type="match status" value="1"/>
</dbReference>
<dbReference type="GO" id="GO:0047372">
    <property type="term" value="F:monoacylglycerol lipase activity"/>
    <property type="evidence" value="ECO:0007669"/>
    <property type="project" value="TreeGrafter"/>
</dbReference>
<evidence type="ECO:0000256" key="1">
    <source>
        <dbReference type="ARBA" id="ARBA00007920"/>
    </source>
</evidence>
<reference evidence="6" key="1">
    <citation type="submission" date="2023-07" db="EMBL/GenBank/DDBJ databases">
        <title>Black Yeasts Isolated from many extreme environments.</title>
        <authorList>
            <person name="Coleine C."/>
            <person name="Stajich J.E."/>
            <person name="Selbmann L."/>
        </authorList>
    </citation>
    <scope>NUCLEOTIDE SEQUENCE</scope>
    <source>
        <strain evidence="6">CCFEE 5485</strain>
    </source>
</reference>
<evidence type="ECO:0000313" key="6">
    <source>
        <dbReference type="EMBL" id="KAK3673471.1"/>
    </source>
</evidence>
<dbReference type="SUPFAM" id="SSF53474">
    <property type="entry name" value="alpha/beta-Hydrolases"/>
    <property type="match status" value="1"/>
</dbReference>
<evidence type="ECO:0000259" key="5">
    <source>
        <dbReference type="Pfam" id="PF05057"/>
    </source>
</evidence>
<feature type="domain" description="DUF676" evidence="5">
    <location>
        <begin position="12"/>
        <end position="211"/>
    </location>
</feature>
<dbReference type="Pfam" id="PF05057">
    <property type="entry name" value="DUF676"/>
    <property type="match status" value="1"/>
</dbReference>
<evidence type="ECO:0000313" key="7">
    <source>
        <dbReference type="Proteomes" id="UP001274830"/>
    </source>
</evidence>
<evidence type="ECO:0000256" key="3">
    <source>
        <dbReference type="SAM" id="MobiDB-lite"/>
    </source>
</evidence>
<dbReference type="InterPro" id="IPR029058">
    <property type="entry name" value="AB_hydrolase_fold"/>
</dbReference>
<keyword evidence="4" id="KW-1133">Transmembrane helix</keyword>